<dbReference type="RefSeq" id="WP_272444799.1">
    <property type="nucleotide sequence ID" value="NZ_JAMQKC010000002.1"/>
</dbReference>
<feature type="domain" description="ABC transporter" evidence="8">
    <location>
        <begin position="6"/>
        <end position="257"/>
    </location>
</feature>
<evidence type="ECO:0000313" key="9">
    <source>
        <dbReference type="EMBL" id="MDC3415825.1"/>
    </source>
</evidence>
<dbReference type="InterPro" id="IPR050388">
    <property type="entry name" value="ABC_Ni/Peptide_Import"/>
</dbReference>
<evidence type="ECO:0000256" key="5">
    <source>
        <dbReference type="ARBA" id="ARBA00022741"/>
    </source>
</evidence>
<keyword evidence="6 9" id="KW-0067">ATP-binding</keyword>
<keyword evidence="3" id="KW-0813">Transport</keyword>
<dbReference type="FunFam" id="3.40.50.300:FF:000016">
    <property type="entry name" value="Oligopeptide ABC transporter ATP-binding component"/>
    <property type="match status" value="1"/>
</dbReference>
<evidence type="ECO:0000256" key="4">
    <source>
        <dbReference type="ARBA" id="ARBA00022475"/>
    </source>
</evidence>
<dbReference type="CDD" id="cd03257">
    <property type="entry name" value="ABC_NikE_OppD_transporters"/>
    <property type="match status" value="1"/>
</dbReference>
<comment type="similarity">
    <text evidence="2">Belongs to the ABC transporter superfamily.</text>
</comment>
<evidence type="ECO:0000313" key="10">
    <source>
        <dbReference type="Proteomes" id="UP001145069"/>
    </source>
</evidence>
<dbReference type="GO" id="GO:0016887">
    <property type="term" value="F:ATP hydrolysis activity"/>
    <property type="evidence" value="ECO:0007669"/>
    <property type="project" value="InterPro"/>
</dbReference>
<dbReference type="Pfam" id="PF00005">
    <property type="entry name" value="ABC_tran"/>
    <property type="match status" value="1"/>
</dbReference>
<dbReference type="SMART" id="SM00382">
    <property type="entry name" value="AAA"/>
    <property type="match status" value="1"/>
</dbReference>
<dbReference type="Gene3D" id="3.40.50.300">
    <property type="entry name" value="P-loop containing nucleotide triphosphate hydrolases"/>
    <property type="match status" value="1"/>
</dbReference>
<dbReference type="Proteomes" id="UP001145069">
    <property type="component" value="Unassembled WGS sequence"/>
</dbReference>
<comment type="subcellular location">
    <subcellularLocation>
        <location evidence="1">Cell membrane</location>
        <topology evidence="1">Peripheral membrane protein</topology>
    </subcellularLocation>
</comment>
<dbReference type="InterPro" id="IPR013563">
    <property type="entry name" value="Oligopep_ABC_C"/>
</dbReference>
<dbReference type="GO" id="GO:0005886">
    <property type="term" value="C:plasma membrane"/>
    <property type="evidence" value="ECO:0007669"/>
    <property type="project" value="UniProtKB-SubCell"/>
</dbReference>
<sequence length="325" mass="35747">MEDVLLDVKELKTHFKTEKGVVKAVDGISFQVRRGEILGIVGESGCGKSITSQSILRLVGYKRNELVSGQVLFEGEDLLTKKEKNMLAIRGSKIGLIAQDPMTSLNPVYTVGNQIAEVPMIHEKASKKSAWQTAIAMLKKVGIPSAEDRADQYPHQFSGGMRQRGVIGMALAGNPSLLIADEPTTALDVTIQAQVLDLMLKLRDETNAGIIMITHDLGVVAEICDKVAVMYAGKIVEQAPVEELFANPKHPYTKGLLKSLPKLGDKERLQPVEGQPPNLNDLHEGCRFADRCPFVFDKCHTEHPPLFSTDSNHRTACYLYDEEAE</sequence>
<dbReference type="AlphaFoldDB" id="A0A9X4AF32"/>
<reference evidence="9" key="1">
    <citation type="submission" date="2022-06" db="EMBL/GenBank/DDBJ databases">
        <title>Aquibacillus sp. a new bacterium isolated from soil saline samples.</title>
        <authorList>
            <person name="Galisteo C."/>
            <person name="De La Haba R."/>
            <person name="Sanchez-Porro C."/>
            <person name="Ventosa A."/>
        </authorList>
    </citation>
    <scope>NUCLEOTIDE SEQUENCE</scope>
    <source>
        <strain evidence="9">3ASR75-54</strain>
    </source>
</reference>
<evidence type="ECO:0000256" key="3">
    <source>
        <dbReference type="ARBA" id="ARBA00022448"/>
    </source>
</evidence>
<dbReference type="InterPro" id="IPR003593">
    <property type="entry name" value="AAA+_ATPase"/>
</dbReference>
<evidence type="ECO:0000256" key="7">
    <source>
        <dbReference type="ARBA" id="ARBA00023136"/>
    </source>
</evidence>
<dbReference type="EMBL" id="JAMQKC010000002">
    <property type="protein sequence ID" value="MDC3415825.1"/>
    <property type="molecule type" value="Genomic_DNA"/>
</dbReference>
<keyword evidence="4" id="KW-1003">Cell membrane</keyword>
<evidence type="ECO:0000259" key="8">
    <source>
        <dbReference type="PROSITE" id="PS50893"/>
    </source>
</evidence>
<organism evidence="9 10">
    <name type="scientific">Aquibacillus salsiterrae</name>
    <dbReference type="NCBI Taxonomy" id="2950439"/>
    <lineage>
        <taxon>Bacteria</taxon>
        <taxon>Bacillati</taxon>
        <taxon>Bacillota</taxon>
        <taxon>Bacilli</taxon>
        <taxon>Bacillales</taxon>
        <taxon>Bacillaceae</taxon>
        <taxon>Aquibacillus</taxon>
    </lineage>
</organism>
<gene>
    <name evidence="9" type="ORF">NC799_02745</name>
</gene>
<dbReference type="SUPFAM" id="SSF52540">
    <property type="entry name" value="P-loop containing nucleoside triphosphate hydrolases"/>
    <property type="match status" value="1"/>
</dbReference>
<evidence type="ECO:0000256" key="1">
    <source>
        <dbReference type="ARBA" id="ARBA00004202"/>
    </source>
</evidence>
<evidence type="ECO:0000256" key="6">
    <source>
        <dbReference type="ARBA" id="ARBA00022840"/>
    </source>
</evidence>
<keyword evidence="7" id="KW-0472">Membrane</keyword>
<name>A0A9X4AF32_9BACI</name>
<keyword evidence="5" id="KW-0547">Nucleotide-binding</keyword>
<comment type="caution">
    <text evidence="9">The sequence shown here is derived from an EMBL/GenBank/DDBJ whole genome shotgun (WGS) entry which is preliminary data.</text>
</comment>
<dbReference type="InterPro" id="IPR027417">
    <property type="entry name" value="P-loop_NTPase"/>
</dbReference>
<dbReference type="PROSITE" id="PS50893">
    <property type="entry name" value="ABC_TRANSPORTER_2"/>
    <property type="match status" value="1"/>
</dbReference>
<dbReference type="InterPro" id="IPR003439">
    <property type="entry name" value="ABC_transporter-like_ATP-bd"/>
</dbReference>
<dbReference type="PANTHER" id="PTHR43297:SF2">
    <property type="entry name" value="DIPEPTIDE TRANSPORT ATP-BINDING PROTEIN DPPD"/>
    <property type="match status" value="1"/>
</dbReference>
<dbReference type="GO" id="GO:0015833">
    <property type="term" value="P:peptide transport"/>
    <property type="evidence" value="ECO:0007669"/>
    <property type="project" value="InterPro"/>
</dbReference>
<evidence type="ECO:0000256" key="2">
    <source>
        <dbReference type="ARBA" id="ARBA00005417"/>
    </source>
</evidence>
<proteinExistence type="inferred from homology"/>
<dbReference type="GO" id="GO:0005524">
    <property type="term" value="F:ATP binding"/>
    <property type="evidence" value="ECO:0007669"/>
    <property type="project" value="UniProtKB-KW"/>
</dbReference>
<keyword evidence="10" id="KW-1185">Reference proteome</keyword>
<dbReference type="NCBIfam" id="TIGR01727">
    <property type="entry name" value="oligo_HPY"/>
    <property type="match status" value="1"/>
</dbReference>
<protein>
    <submittedName>
        <fullName evidence="9">ABC transporter ATP-binding protein</fullName>
    </submittedName>
</protein>
<dbReference type="Pfam" id="PF08352">
    <property type="entry name" value="oligo_HPY"/>
    <property type="match status" value="1"/>
</dbReference>
<accession>A0A9X4AF32</accession>
<dbReference type="PANTHER" id="PTHR43297">
    <property type="entry name" value="OLIGOPEPTIDE TRANSPORT ATP-BINDING PROTEIN APPD"/>
    <property type="match status" value="1"/>
</dbReference>